<dbReference type="Pfam" id="PF03466">
    <property type="entry name" value="LysR_substrate"/>
    <property type="match status" value="1"/>
</dbReference>
<protein>
    <submittedName>
        <fullName evidence="6">LysR family transcriptional regulator</fullName>
    </submittedName>
</protein>
<dbReference type="RefSeq" id="WP_138450559.1">
    <property type="nucleotide sequence ID" value="NZ_VBVZ01000101.1"/>
</dbReference>
<accession>A0ABY2U7V6</accession>
<dbReference type="InterPro" id="IPR036388">
    <property type="entry name" value="WH-like_DNA-bd_sf"/>
</dbReference>
<dbReference type="SUPFAM" id="SSF53850">
    <property type="entry name" value="Periplasmic binding protein-like II"/>
    <property type="match status" value="1"/>
</dbReference>
<gene>
    <name evidence="6" type="ORF">FEM54_09270</name>
</gene>
<evidence type="ECO:0000313" key="7">
    <source>
        <dbReference type="Proteomes" id="UP000304941"/>
    </source>
</evidence>
<name>A0ABY2U7V6_9PSED</name>
<sequence>MTSDKQDGFVIFATVGDVESISGAARALGLPKATVSRAVSNLESVFKVKLIERTARKSQLTEAGKIMYARCCKIREEIADVGSEIAAYRGEPMGTLRVGCPSDIARIILTPYLHKFLDRYPDIDLRINVGERLMPEATSLDVVLHSGWLSDSRLVARKMSEIQTIL</sequence>
<dbReference type="SUPFAM" id="SSF46785">
    <property type="entry name" value="Winged helix' DNA-binding domain"/>
    <property type="match status" value="1"/>
</dbReference>
<evidence type="ECO:0000256" key="4">
    <source>
        <dbReference type="ARBA" id="ARBA00023163"/>
    </source>
</evidence>
<dbReference type="EMBL" id="VBVZ01000101">
    <property type="protein sequence ID" value="TLG92290.1"/>
    <property type="molecule type" value="Genomic_DNA"/>
</dbReference>
<dbReference type="Pfam" id="PF00126">
    <property type="entry name" value="HTH_1"/>
    <property type="match status" value="1"/>
</dbReference>
<feature type="non-terminal residue" evidence="6">
    <location>
        <position position="166"/>
    </location>
</feature>
<keyword evidence="4" id="KW-0804">Transcription</keyword>
<evidence type="ECO:0000313" key="6">
    <source>
        <dbReference type="EMBL" id="TLG92290.1"/>
    </source>
</evidence>
<reference evidence="6 7" key="1">
    <citation type="submission" date="2019-05" db="EMBL/GenBank/DDBJ databases">
        <title>Pseudomonas edaphica sp. nov., isolated from rhizospheric soil of Cistus ladanifer L. in Spain.</title>
        <authorList>
            <person name="Peix A."/>
        </authorList>
    </citation>
    <scope>NUCLEOTIDE SEQUENCE [LARGE SCALE GENOMIC DNA]</scope>
    <source>
        <strain evidence="6 7">RD25</strain>
    </source>
</reference>
<evidence type="ECO:0000256" key="2">
    <source>
        <dbReference type="ARBA" id="ARBA00023015"/>
    </source>
</evidence>
<dbReference type="InterPro" id="IPR036390">
    <property type="entry name" value="WH_DNA-bd_sf"/>
</dbReference>
<dbReference type="Gene3D" id="1.10.10.10">
    <property type="entry name" value="Winged helix-like DNA-binding domain superfamily/Winged helix DNA-binding domain"/>
    <property type="match status" value="1"/>
</dbReference>
<dbReference type="Gene3D" id="3.40.190.290">
    <property type="match status" value="1"/>
</dbReference>
<keyword evidence="2" id="KW-0805">Transcription regulation</keyword>
<dbReference type="InterPro" id="IPR000847">
    <property type="entry name" value="LysR_HTH_N"/>
</dbReference>
<comment type="caution">
    <text evidence="6">The sequence shown here is derived from an EMBL/GenBank/DDBJ whole genome shotgun (WGS) entry which is preliminary data.</text>
</comment>
<dbReference type="Proteomes" id="UP000304941">
    <property type="component" value="Unassembled WGS sequence"/>
</dbReference>
<keyword evidence="3" id="KW-0238">DNA-binding</keyword>
<feature type="domain" description="HTH lysR-type" evidence="5">
    <location>
        <begin position="1"/>
        <end position="61"/>
    </location>
</feature>
<dbReference type="InterPro" id="IPR058163">
    <property type="entry name" value="LysR-type_TF_proteobact-type"/>
</dbReference>
<evidence type="ECO:0000256" key="1">
    <source>
        <dbReference type="ARBA" id="ARBA00009437"/>
    </source>
</evidence>
<dbReference type="PANTHER" id="PTHR30537">
    <property type="entry name" value="HTH-TYPE TRANSCRIPTIONAL REGULATOR"/>
    <property type="match status" value="1"/>
</dbReference>
<proteinExistence type="inferred from homology"/>
<keyword evidence="7" id="KW-1185">Reference proteome</keyword>
<dbReference type="PROSITE" id="PS50931">
    <property type="entry name" value="HTH_LYSR"/>
    <property type="match status" value="1"/>
</dbReference>
<dbReference type="PANTHER" id="PTHR30537:SF5">
    <property type="entry name" value="HTH-TYPE TRANSCRIPTIONAL ACTIVATOR TTDR-RELATED"/>
    <property type="match status" value="1"/>
</dbReference>
<evidence type="ECO:0000256" key="3">
    <source>
        <dbReference type="ARBA" id="ARBA00023125"/>
    </source>
</evidence>
<evidence type="ECO:0000259" key="5">
    <source>
        <dbReference type="PROSITE" id="PS50931"/>
    </source>
</evidence>
<organism evidence="6 7">
    <name type="scientific">Pseudomonas edaphica</name>
    <dbReference type="NCBI Taxonomy" id="2006980"/>
    <lineage>
        <taxon>Bacteria</taxon>
        <taxon>Pseudomonadati</taxon>
        <taxon>Pseudomonadota</taxon>
        <taxon>Gammaproteobacteria</taxon>
        <taxon>Pseudomonadales</taxon>
        <taxon>Pseudomonadaceae</taxon>
        <taxon>Pseudomonas</taxon>
    </lineage>
</organism>
<dbReference type="InterPro" id="IPR005119">
    <property type="entry name" value="LysR_subst-bd"/>
</dbReference>
<comment type="similarity">
    <text evidence="1">Belongs to the LysR transcriptional regulatory family.</text>
</comment>